<feature type="domain" description="HTH tetR-type" evidence="3">
    <location>
        <begin position="1"/>
        <end position="59"/>
    </location>
</feature>
<dbReference type="Gene3D" id="1.10.10.60">
    <property type="entry name" value="Homeodomain-like"/>
    <property type="match status" value="1"/>
</dbReference>
<protein>
    <submittedName>
        <fullName evidence="4">Transcriptional regulator, TetR family</fullName>
    </submittedName>
</protein>
<dbReference type="InterPro" id="IPR050624">
    <property type="entry name" value="HTH-type_Tx_Regulator"/>
</dbReference>
<sequence length="201" mass="23804">MKEKILNTATEMFLTLGFKSITMNDIAEKLSISKKTIYAHYPNKEKLVETCVMELFNIITNGIDKIIEENHNPIDELLLIHEYILKRLKEEKASPQFQLCKYYPKIEEKLKARKIENMRKCIGNNLKRGKEEGLYRESIEIEIVQNFYFMTLEGIKNSDYFPIEKYTIPFLVDHFLEYHFRAIASEKGLKYINNLNHNCHS</sequence>
<dbReference type="OrthoDB" id="881297at2"/>
<evidence type="ECO:0000313" key="4">
    <source>
        <dbReference type="EMBL" id="SHI87896.1"/>
    </source>
</evidence>
<dbReference type="PRINTS" id="PR00455">
    <property type="entry name" value="HTHTETR"/>
</dbReference>
<dbReference type="Proteomes" id="UP000184225">
    <property type="component" value="Unassembled WGS sequence"/>
</dbReference>
<dbReference type="AlphaFoldDB" id="A0A1M6ER38"/>
<keyword evidence="1 2" id="KW-0238">DNA-binding</keyword>
<dbReference type="GO" id="GO:0003677">
    <property type="term" value="F:DNA binding"/>
    <property type="evidence" value="ECO:0007669"/>
    <property type="project" value="UniProtKB-UniRule"/>
</dbReference>
<dbReference type="Pfam" id="PF00440">
    <property type="entry name" value="TetR_N"/>
    <property type="match status" value="1"/>
</dbReference>
<evidence type="ECO:0000313" key="5">
    <source>
        <dbReference type="Proteomes" id="UP000184225"/>
    </source>
</evidence>
<organism evidence="4 5">
    <name type="scientific">Mesonia phycicola</name>
    <dbReference type="NCBI Taxonomy" id="579105"/>
    <lineage>
        <taxon>Bacteria</taxon>
        <taxon>Pseudomonadati</taxon>
        <taxon>Bacteroidota</taxon>
        <taxon>Flavobacteriia</taxon>
        <taxon>Flavobacteriales</taxon>
        <taxon>Flavobacteriaceae</taxon>
        <taxon>Mesonia</taxon>
    </lineage>
</organism>
<dbReference type="STRING" id="579105.SAMN04488096_105214"/>
<dbReference type="PANTHER" id="PTHR43479">
    <property type="entry name" value="ACREF/ENVCD OPERON REPRESSOR-RELATED"/>
    <property type="match status" value="1"/>
</dbReference>
<proteinExistence type="predicted"/>
<evidence type="ECO:0000256" key="2">
    <source>
        <dbReference type="PROSITE-ProRule" id="PRU00335"/>
    </source>
</evidence>
<dbReference type="PROSITE" id="PS50977">
    <property type="entry name" value="HTH_TETR_2"/>
    <property type="match status" value="1"/>
</dbReference>
<evidence type="ECO:0000259" key="3">
    <source>
        <dbReference type="PROSITE" id="PS50977"/>
    </source>
</evidence>
<reference evidence="4 5" key="1">
    <citation type="submission" date="2016-11" db="EMBL/GenBank/DDBJ databases">
        <authorList>
            <person name="Jaros S."/>
            <person name="Januszkiewicz K."/>
            <person name="Wedrychowicz H."/>
        </authorList>
    </citation>
    <scope>NUCLEOTIDE SEQUENCE [LARGE SCALE GENOMIC DNA]</scope>
    <source>
        <strain evidence="4 5">DSM 21425</strain>
    </source>
</reference>
<keyword evidence="5" id="KW-1185">Reference proteome</keyword>
<dbReference type="EMBL" id="FQYY01000005">
    <property type="protein sequence ID" value="SHI87896.1"/>
    <property type="molecule type" value="Genomic_DNA"/>
</dbReference>
<dbReference type="InterPro" id="IPR001647">
    <property type="entry name" value="HTH_TetR"/>
</dbReference>
<dbReference type="Gene3D" id="1.10.357.10">
    <property type="entry name" value="Tetracycline Repressor, domain 2"/>
    <property type="match status" value="1"/>
</dbReference>
<feature type="DNA-binding region" description="H-T-H motif" evidence="2">
    <location>
        <begin position="22"/>
        <end position="41"/>
    </location>
</feature>
<name>A0A1M6ER38_9FLAO</name>
<evidence type="ECO:0000256" key="1">
    <source>
        <dbReference type="ARBA" id="ARBA00023125"/>
    </source>
</evidence>
<dbReference type="SUPFAM" id="SSF46689">
    <property type="entry name" value="Homeodomain-like"/>
    <property type="match status" value="1"/>
</dbReference>
<accession>A0A1M6ER38</accession>
<dbReference type="RefSeq" id="WP_073150628.1">
    <property type="nucleotide sequence ID" value="NZ_FQYY01000005.1"/>
</dbReference>
<dbReference type="PANTHER" id="PTHR43479:SF11">
    <property type="entry name" value="ACREF_ENVCD OPERON REPRESSOR-RELATED"/>
    <property type="match status" value="1"/>
</dbReference>
<dbReference type="InterPro" id="IPR009057">
    <property type="entry name" value="Homeodomain-like_sf"/>
</dbReference>
<gene>
    <name evidence="4" type="ORF">SAMN04488096_105214</name>
</gene>